<evidence type="ECO:0000313" key="2">
    <source>
        <dbReference type="EMBL" id="CDW71260.1"/>
    </source>
</evidence>
<feature type="compositionally biased region" description="Polar residues" evidence="1">
    <location>
        <begin position="171"/>
        <end position="183"/>
    </location>
</feature>
<dbReference type="Proteomes" id="UP000039865">
    <property type="component" value="Unassembled WGS sequence"/>
</dbReference>
<feature type="region of interest" description="Disordered" evidence="1">
    <location>
        <begin position="160"/>
        <end position="243"/>
    </location>
</feature>
<organism evidence="2 3">
    <name type="scientific">Stylonychia lemnae</name>
    <name type="common">Ciliate</name>
    <dbReference type="NCBI Taxonomy" id="5949"/>
    <lineage>
        <taxon>Eukaryota</taxon>
        <taxon>Sar</taxon>
        <taxon>Alveolata</taxon>
        <taxon>Ciliophora</taxon>
        <taxon>Intramacronucleata</taxon>
        <taxon>Spirotrichea</taxon>
        <taxon>Stichotrichia</taxon>
        <taxon>Sporadotrichida</taxon>
        <taxon>Oxytrichidae</taxon>
        <taxon>Stylonychinae</taxon>
        <taxon>Stylonychia</taxon>
    </lineage>
</organism>
<accession>A0A077ZPD9</accession>
<dbReference type="EMBL" id="CCKQ01000197">
    <property type="protein sequence ID" value="CDW71260.1"/>
    <property type="molecule type" value="Genomic_DNA"/>
</dbReference>
<feature type="compositionally biased region" description="Low complexity" evidence="1">
    <location>
        <begin position="190"/>
        <end position="200"/>
    </location>
</feature>
<dbReference type="AlphaFoldDB" id="A0A077ZPD9"/>
<reference evidence="2 3" key="1">
    <citation type="submission" date="2014-06" db="EMBL/GenBank/DDBJ databases">
        <authorList>
            <person name="Swart Estienne"/>
        </authorList>
    </citation>
    <scope>NUCLEOTIDE SEQUENCE [LARGE SCALE GENOMIC DNA]</scope>
    <source>
        <strain evidence="2 3">130c</strain>
    </source>
</reference>
<protein>
    <submittedName>
        <fullName evidence="2">Uncharacterized protein</fullName>
    </submittedName>
</protein>
<evidence type="ECO:0000313" key="3">
    <source>
        <dbReference type="Proteomes" id="UP000039865"/>
    </source>
</evidence>
<gene>
    <name evidence="2" type="primary">Contig3419.g3656</name>
    <name evidence="2" type="ORF">STYLEM_201</name>
</gene>
<proteinExistence type="predicted"/>
<name>A0A077ZPD9_STYLE</name>
<keyword evidence="3" id="KW-1185">Reference proteome</keyword>
<feature type="compositionally biased region" description="Polar residues" evidence="1">
    <location>
        <begin position="223"/>
        <end position="243"/>
    </location>
</feature>
<dbReference type="InParanoid" id="A0A077ZPD9"/>
<evidence type="ECO:0000256" key="1">
    <source>
        <dbReference type="SAM" id="MobiDB-lite"/>
    </source>
</evidence>
<sequence>MESQHQHKQKNNNKLAIPMLQTANPTLILNKVKFQKRKLDSVQSQRFLMDQYLENVISQYQQHNQNEHVSQHYLQKIENHNNLNIAPKASYRQIQIAQTQKANLNGKLRRLFETKTQSNNIEKENTVKEGKYHLIVSEQPQAEEHSSTQILLSKTINNQSQYDGLDDKNDQNMQNNYEQSQCDGNDEMNQQDQQQQQNNQEKGVSSRASKRRSVMKNLIVKVDQQQDYNSRGSSMYTPDTNGYNSDMPFIQDIWIRQAQKPQESKGQTQRGQPDIQIYENYQMNENTDISNRKRNEEQNLNETLRNYQKRLNTSSMKSFSFVKIDNFDIKKFMKIQAITKDSRNIKVNKGMVKNNTELAGGAADYVGLHKRPQLLIKKFPLRSVSNKNNQDQLARTESHEPLYKGLCLTSRDKHDTIMNLVKSINRENYESAPRREFQNLNLYEQQFNKLQKRVRDLRTLSHAETRGKRRIKHLELTPKSILSHRELNRIEQSVIHLPFESSDTPLNPILNITKPSILSTFDYCFSNRLPFIAPTKNENQKEGADRKAIHIQINTGECCQHSNGQSPVSSNKNSPLLNQSKIKHFNITLDLQACHGASQSFTNRGSGGNSAKNKRVNPLEHEIRNRLELMQVKSTFDGKIQGKALLNADLQNV</sequence>